<accession>A0A9N7MP76</accession>
<sequence>YRIKSSSLLSKCVEELGIPISFFQPMQSGFLEPENLFLLMSFLQVFSSVIPFFPGRISFISSNVLQLFSESLNDNLIFCSELRTPYKRSHSSIFDFLFQLIKRCSVNWLRPSLGNNLRE</sequence>
<organism evidence="1 2">
    <name type="scientific">Striga hermonthica</name>
    <name type="common">Purple witchweed</name>
    <name type="synonym">Buchnera hermonthica</name>
    <dbReference type="NCBI Taxonomy" id="68872"/>
    <lineage>
        <taxon>Eukaryota</taxon>
        <taxon>Viridiplantae</taxon>
        <taxon>Streptophyta</taxon>
        <taxon>Embryophyta</taxon>
        <taxon>Tracheophyta</taxon>
        <taxon>Spermatophyta</taxon>
        <taxon>Magnoliopsida</taxon>
        <taxon>eudicotyledons</taxon>
        <taxon>Gunneridae</taxon>
        <taxon>Pentapetalae</taxon>
        <taxon>asterids</taxon>
        <taxon>lamiids</taxon>
        <taxon>Lamiales</taxon>
        <taxon>Orobanchaceae</taxon>
        <taxon>Buchnereae</taxon>
        <taxon>Striga</taxon>
    </lineage>
</organism>
<feature type="non-terminal residue" evidence="1">
    <location>
        <position position="1"/>
    </location>
</feature>
<name>A0A9N7MP76_STRHE</name>
<feature type="non-terminal residue" evidence="1">
    <location>
        <position position="119"/>
    </location>
</feature>
<reference evidence="1" key="1">
    <citation type="submission" date="2019-12" db="EMBL/GenBank/DDBJ databases">
        <authorList>
            <person name="Scholes J."/>
        </authorList>
    </citation>
    <scope>NUCLEOTIDE SEQUENCE</scope>
</reference>
<proteinExistence type="predicted"/>
<dbReference type="Proteomes" id="UP001153555">
    <property type="component" value="Unassembled WGS sequence"/>
</dbReference>
<gene>
    <name evidence="1" type="ORF">SHERM_01050</name>
</gene>
<dbReference type="EMBL" id="CACSLK010010791">
    <property type="protein sequence ID" value="CAA0812630.1"/>
    <property type="molecule type" value="Genomic_DNA"/>
</dbReference>
<evidence type="ECO:0000313" key="2">
    <source>
        <dbReference type="Proteomes" id="UP001153555"/>
    </source>
</evidence>
<evidence type="ECO:0000313" key="1">
    <source>
        <dbReference type="EMBL" id="CAA0812630.1"/>
    </source>
</evidence>
<protein>
    <submittedName>
        <fullName evidence="1">Uncharacterized protein</fullName>
    </submittedName>
</protein>
<keyword evidence="2" id="KW-1185">Reference proteome</keyword>
<dbReference type="AlphaFoldDB" id="A0A9N7MP76"/>
<comment type="caution">
    <text evidence="1">The sequence shown here is derived from an EMBL/GenBank/DDBJ whole genome shotgun (WGS) entry which is preliminary data.</text>
</comment>